<dbReference type="GO" id="GO:0047617">
    <property type="term" value="F:fatty acyl-CoA hydrolase activity"/>
    <property type="evidence" value="ECO:0007669"/>
    <property type="project" value="InterPro"/>
</dbReference>
<comment type="catalytic activity">
    <reaction evidence="13">
        <text>octanoyl-CoA + H2O = octanoate + CoA + H(+)</text>
        <dbReference type="Rhea" id="RHEA:30143"/>
        <dbReference type="ChEBI" id="CHEBI:15377"/>
        <dbReference type="ChEBI" id="CHEBI:15378"/>
        <dbReference type="ChEBI" id="CHEBI:25646"/>
        <dbReference type="ChEBI" id="CHEBI:57287"/>
        <dbReference type="ChEBI" id="CHEBI:57386"/>
    </reaction>
    <physiologicalReaction direction="left-to-right" evidence="13">
        <dbReference type="Rhea" id="RHEA:30144"/>
    </physiologicalReaction>
</comment>
<accession>A0A6S7ISG0</accession>
<dbReference type="GO" id="GO:0006629">
    <property type="term" value="P:lipid metabolic process"/>
    <property type="evidence" value="ECO:0007669"/>
    <property type="project" value="UniProtKB-KW"/>
</dbReference>
<comment type="catalytic activity">
    <reaction evidence="16">
        <text>hexanoyl-CoA + H2O = hexanoate + CoA + H(+)</text>
        <dbReference type="Rhea" id="RHEA:40115"/>
        <dbReference type="ChEBI" id="CHEBI:15377"/>
        <dbReference type="ChEBI" id="CHEBI:15378"/>
        <dbReference type="ChEBI" id="CHEBI:17120"/>
        <dbReference type="ChEBI" id="CHEBI:57287"/>
        <dbReference type="ChEBI" id="CHEBI:62620"/>
    </reaction>
    <physiologicalReaction direction="left-to-right" evidence="16">
        <dbReference type="Rhea" id="RHEA:40116"/>
    </physiologicalReaction>
</comment>
<keyword evidence="8" id="KW-0007">Acetylation</keyword>
<comment type="subunit">
    <text evidence="19">Homotetramer. Interacts with PCTP.</text>
</comment>
<feature type="non-terminal residue" evidence="25">
    <location>
        <position position="1"/>
    </location>
</feature>
<evidence type="ECO:0000256" key="19">
    <source>
        <dbReference type="ARBA" id="ARBA00064709"/>
    </source>
</evidence>
<evidence type="ECO:0000256" key="17">
    <source>
        <dbReference type="ARBA" id="ARBA00052976"/>
    </source>
</evidence>
<dbReference type="PANTHER" id="PTHR21660:SF1">
    <property type="entry name" value="ACYL-COENZYME A THIOESTERASE 13"/>
    <property type="match status" value="1"/>
</dbReference>
<proteinExistence type="inferred from homology"/>
<sequence>VRIVAADPGKIVAELTVEEEHQNAVGTLHGGLTATLIDSMTTMALLSMENGLPGVSIDLNVSYMSAAKSGDLVTITAEALKVGRTMAFTTAELKLQDGTIVARGNHTKHLGMPTAKKRS</sequence>
<dbReference type="PANTHER" id="PTHR21660">
    <property type="entry name" value="THIOESTERASE SUPERFAMILY MEMBER-RELATED"/>
    <property type="match status" value="1"/>
</dbReference>
<evidence type="ECO:0000256" key="10">
    <source>
        <dbReference type="ARBA" id="ARBA00023128"/>
    </source>
</evidence>
<dbReference type="SUPFAM" id="SSF54637">
    <property type="entry name" value="Thioesterase/thiol ester dehydrase-isomerase"/>
    <property type="match status" value="1"/>
</dbReference>
<evidence type="ECO:0000256" key="20">
    <source>
        <dbReference type="ARBA" id="ARBA00067273"/>
    </source>
</evidence>
<comment type="subcellular location">
    <subcellularLocation>
        <location evidence="3">Cytoplasm</location>
        <location evidence="3">Cytoskeleton</location>
        <location evidence="3">Spindle</location>
    </subcellularLocation>
    <subcellularLocation>
        <location evidence="4">Cytoplasm</location>
        <location evidence="4">Cytosol</location>
    </subcellularLocation>
    <subcellularLocation>
        <location evidence="2">Mitochondrion</location>
    </subcellularLocation>
    <subcellularLocation>
        <location evidence="1">Nucleus</location>
    </subcellularLocation>
</comment>
<keyword evidence="7" id="KW-0378">Hydrolase</keyword>
<evidence type="ECO:0000256" key="11">
    <source>
        <dbReference type="ARBA" id="ARBA00023212"/>
    </source>
</evidence>
<dbReference type="GO" id="GO:0005739">
    <property type="term" value="C:mitochondrion"/>
    <property type="evidence" value="ECO:0007669"/>
    <property type="project" value="UniProtKB-SubCell"/>
</dbReference>
<comment type="similarity">
    <text evidence="5">Belongs to the thioesterase PaaI family.</text>
</comment>
<keyword evidence="26" id="KW-1185">Reference proteome</keyword>
<evidence type="ECO:0000256" key="7">
    <source>
        <dbReference type="ARBA" id="ARBA00022801"/>
    </source>
</evidence>
<evidence type="ECO:0000256" key="14">
    <source>
        <dbReference type="ARBA" id="ARBA00047969"/>
    </source>
</evidence>
<evidence type="ECO:0000256" key="2">
    <source>
        <dbReference type="ARBA" id="ARBA00004173"/>
    </source>
</evidence>
<evidence type="ECO:0000256" key="8">
    <source>
        <dbReference type="ARBA" id="ARBA00022990"/>
    </source>
</evidence>
<evidence type="ECO:0000256" key="3">
    <source>
        <dbReference type="ARBA" id="ARBA00004186"/>
    </source>
</evidence>
<evidence type="ECO:0000256" key="21">
    <source>
        <dbReference type="ARBA" id="ARBA00075657"/>
    </source>
</evidence>
<evidence type="ECO:0000259" key="24">
    <source>
        <dbReference type="Pfam" id="PF03061"/>
    </source>
</evidence>
<dbReference type="Proteomes" id="UP001152795">
    <property type="component" value="Unassembled WGS sequence"/>
</dbReference>
<dbReference type="InterPro" id="IPR003736">
    <property type="entry name" value="PAAI_dom"/>
</dbReference>
<keyword evidence="11" id="KW-0206">Cytoskeleton</keyword>
<evidence type="ECO:0000256" key="16">
    <source>
        <dbReference type="ARBA" id="ARBA00050199"/>
    </source>
</evidence>
<dbReference type="InterPro" id="IPR039298">
    <property type="entry name" value="ACOT13"/>
</dbReference>
<dbReference type="NCBIfam" id="TIGR00369">
    <property type="entry name" value="unchar_dom_1"/>
    <property type="match status" value="1"/>
</dbReference>
<dbReference type="InterPro" id="IPR029069">
    <property type="entry name" value="HotDog_dom_sf"/>
</dbReference>
<comment type="catalytic activity">
    <reaction evidence="14">
        <text>decanoyl-CoA + H2O = decanoate + CoA + H(+)</text>
        <dbReference type="Rhea" id="RHEA:40059"/>
        <dbReference type="ChEBI" id="CHEBI:15377"/>
        <dbReference type="ChEBI" id="CHEBI:15378"/>
        <dbReference type="ChEBI" id="CHEBI:27689"/>
        <dbReference type="ChEBI" id="CHEBI:57287"/>
        <dbReference type="ChEBI" id="CHEBI:61430"/>
    </reaction>
    <physiologicalReaction direction="left-to-right" evidence="14">
        <dbReference type="Rhea" id="RHEA:40060"/>
    </physiologicalReaction>
</comment>
<comment type="catalytic activity">
    <reaction evidence="17">
        <text>a fatty acyl-CoA + H2O = a fatty acid + CoA + H(+)</text>
        <dbReference type="Rhea" id="RHEA:16781"/>
        <dbReference type="ChEBI" id="CHEBI:15377"/>
        <dbReference type="ChEBI" id="CHEBI:15378"/>
        <dbReference type="ChEBI" id="CHEBI:28868"/>
        <dbReference type="ChEBI" id="CHEBI:57287"/>
        <dbReference type="ChEBI" id="CHEBI:77636"/>
    </reaction>
    <physiologicalReaction direction="left-to-right" evidence="17">
        <dbReference type="Rhea" id="RHEA:16782"/>
    </physiologicalReaction>
</comment>
<evidence type="ECO:0000256" key="9">
    <source>
        <dbReference type="ARBA" id="ARBA00023098"/>
    </source>
</evidence>
<comment type="function">
    <text evidence="18">Catalyzes the hydrolysis of acyl-CoAs into free fatty acids and coenzyme A (CoASH), regulating their respective intracellular levels. Has acyl-CoA thioesterase activity towards medium (C12) and long-chain (C18) fatty acyl-CoA substrates. Can also hydrolyze 3-hydroxyphenylacetyl-CoA and 3,4-dihydroxyphenylacetyl-CoA (in vitro). May play a role in controlling adaptive thermogenesis.</text>
</comment>
<name>A0A6S7ISG0_PARCT</name>
<dbReference type="Pfam" id="PF03061">
    <property type="entry name" value="4HBT"/>
    <property type="match status" value="1"/>
</dbReference>
<evidence type="ECO:0000256" key="5">
    <source>
        <dbReference type="ARBA" id="ARBA00008324"/>
    </source>
</evidence>
<evidence type="ECO:0000256" key="1">
    <source>
        <dbReference type="ARBA" id="ARBA00004123"/>
    </source>
</evidence>
<evidence type="ECO:0000256" key="4">
    <source>
        <dbReference type="ARBA" id="ARBA00004514"/>
    </source>
</evidence>
<dbReference type="CDD" id="cd03443">
    <property type="entry name" value="PaaI_thioesterase"/>
    <property type="match status" value="1"/>
</dbReference>
<evidence type="ECO:0000256" key="22">
    <source>
        <dbReference type="ARBA" id="ARBA00081533"/>
    </source>
</evidence>
<evidence type="ECO:0000256" key="6">
    <source>
        <dbReference type="ARBA" id="ARBA00022490"/>
    </source>
</evidence>
<comment type="catalytic activity">
    <reaction evidence="15">
        <text>dodecanoyl-CoA + H2O = dodecanoate + CoA + H(+)</text>
        <dbReference type="Rhea" id="RHEA:30135"/>
        <dbReference type="ChEBI" id="CHEBI:15377"/>
        <dbReference type="ChEBI" id="CHEBI:15378"/>
        <dbReference type="ChEBI" id="CHEBI:18262"/>
        <dbReference type="ChEBI" id="CHEBI:57287"/>
        <dbReference type="ChEBI" id="CHEBI:57375"/>
    </reaction>
    <physiologicalReaction direction="left-to-right" evidence="15">
        <dbReference type="Rhea" id="RHEA:30136"/>
    </physiologicalReaction>
</comment>
<reference evidence="25" key="1">
    <citation type="submission" date="2020-04" db="EMBL/GenBank/DDBJ databases">
        <authorList>
            <person name="Alioto T."/>
            <person name="Alioto T."/>
            <person name="Gomez Garrido J."/>
        </authorList>
    </citation>
    <scope>NUCLEOTIDE SEQUENCE</scope>
    <source>
        <strain evidence="25">A484AB</strain>
    </source>
</reference>
<dbReference type="GO" id="GO:0005634">
    <property type="term" value="C:nucleus"/>
    <property type="evidence" value="ECO:0007669"/>
    <property type="project" value="UniProtKB-SubCell"/>
</dbReference>
<evidence type="ECO:0000256" key="15">
    <source>
        <dbReference type="ARBA" id="ARBA00048074"/>
    </source>
</evidence>
<dbReference type="InterPro" id="IPR006683">
    <property type="entry name" value="Thioestr_dom"/>
</dbReference>
<evidence type="ECO:0000313" key="26">
    <source>
        <dbReference type="Proteomes" id="UP001152795"/>
    </source>
</evidence>
<evidence type="ECO:0000256" key="13">
    <source>
        <dbReference type="ARBA" id="ARBA00047588"/>
    </source>
</evidence>
<dbReference type="GO" id="GO:0005829">
    <property type="term" value="C:cytosol"/>
    <property type="evidence" value="ECO:0007669"/>
    <property type="project" value="UniProtKB-SubCell"/>
</dbReference>
<dbReference type="GO" id="GO:0005819">
    <property type="term" value="C:spindle"/>
    <property type="evidence" value="ECO:0007669"/>
    <property type="project" value="UniProtKB-SubCell"/>
</dbReference>
<keyword evidence="6" id="KW-0963">Cytoplasm</keyword>
<protein>
    <recommendedName>
        <fullName evidence="20">Acyl-coenzyme A thioesterase 13</fullName>
    </recommendedName>
    <alternativeName>
        <fullName evidence="22">Hotdog-fold thioesterase superfamily member 2</fullName>
    </alternativeName>
    <alternativeName>
        <fullName evidence="21">Palmitoyl-CoA hydrolase</fullName>
    </alternativeName>
    <alternativeName>
        <fullName evidence="23">Thioesterase superfamily member 2</fullName>
    </alternativeName>
</protein>
<dbReference type="FunFam" id="3.10.129.10:FF:000021">
    <property type="entry name" value="Acyl-coenzyme A thioesterase 13"/>
    <property type="match status" value="1"/>
</dbReference>
<evidence type="ECO:0000313" key="25">
    <source>
        <dbReference type="EMBL" id="CAB4020543.1"/>
    </source>
</evidence>
<keyword evidence="12" id="KW-0539">Nucleus</keyword>
<dbReference type="Gene3D" id="3.10.129.10">
    <property type="entry name" value="Hotdog Thioesterase"/>
    <property type="match status" value="1"/>
</dbReference>
<keyword evidence="9" id="KW-0443">Lipid metabolism</keyword>
<dbReference type="EMBL" id="CACRXK020011010">
    <property type="protein sequence ID" value="CAB4020543.1"/>
    <property type="molecule type" value="Genomic_DNA"/>
</dbReference>
<dbReference type="OrthoDB" id="46529at2759"/>
<dbReference type="AlphaFoldDB" id="A0A6S7ISG0"/>
<keyword evidence="10" id="KW-0496">Mitochondrion</keyword>
<organism evidence="25 26">
    <name type="scientific">Paramuricea clavata</name>
    <name type="common">Red gorgonian</name>
    <name type="synonym">Violescent sea-whip</name>
    <dbReference type="NCBI Taxonomy" id="317549"/>
    <lineage>
        <taxon>Eukaryota</taxon>
        <taxon>Metazoa</taxon>
        <taxon>Cnidaria</taxon>
        <taxon>Anthozoa</taxon>
        <taxon>Octocorallia</taxon>
        <taxon>Malacalcyonacea</taxon>
        <taxon>Plexauridae</taxon>
        <taxon>Paramuricea</taxon>
    </lineage>
</organism>
<evidence type="ECO:0000256" key="18">
    <source>
        <dbReference type="ARBA" id="ARBA00058205"/>
    </source>
</evidence>
<evidence type="ECO:0000256" key="12">
    <source>
        <dbReference type="ARBA" id="ARBA00023242"/>
    </source>
</evidence>
<comment type="caution">
    <text evidence="25">The sequence shown here is derived from an EMBL/GenBank/DDBJ whole genome shotgun (WGS) entry which is preliminary data.</text>
</comment>
<gene>
    <name evidence="25" type="ORF">PACLA_8A021593</name>
</gene>
<feature type="domain" description="Thioesterase" evidence="24">
    <location>
        <begin position="26"/>
        <end position="101"/>
    </location>
</feature>
<evidence type="ECO:0000256" key="23">
    <source>
        <dbReference type="ARBA" id="ARBA00083956"/>
    </source>
</evidence>